<feature type="domain" description="DUF1553" evidence="1">
    <location>
        <begin position="120"/>
        <end position="363"/>
    </location>
</feature>
<protein>
    <recommendedName>
        <fullName evidence="1">DUF1553 domain-containing protein</fullName>
    </recommendedName>
</protein>
<dbReference type="PANTHER" id="PTHR35889">
    <property type="entry name" value="CYCLOINULO-OLIGOSACCHARIDE FRUCTANOTRANSFERASE-RELATED"/>
    <property type="match status" value="1"/>
</dbReference>
<sequence>AGKAVVSVSNANTSDVVIADAVVFVPVAELKKDSVPGQRLAKLRGEVDRLVKRVDALKKTKSTDLPKAMSVQDEKETGDWHVHIRGEIRNKGAVVPRGFLQVASKRKTVAQPTIADGRSGRLELAHWLASSDNPLTSRVMVNRIWHHLIGKGLVRTTDNFGMMGEKPSHAALLDWLAHQFVVDQWSVKKMIRRIVMSRTYRLASTGESVGWAGDPENRLIWRANRKRLTAEAIRDSILSVSGQLSMQQGGPTIRKFSQYDWGYEFNTIRRSVYVPLFRNTLLEVMEAFDVANPNVVSGRRSETTLPTQALYLMNSPFVNAEAERAGERIIRSGATDAERVRLVYRLALGREPSAVEADVVMKFIEESKTGEKSGAWSALVHSLFGSVDFRHLD</sequence>
<accession>A0A382KGG9</accession>
<dbReference type="InterPro" id="IPR022655">
    <property type="entry name" value="DUF1553"/>
</dbReference>
<gene>
    <name evidence="2" type="ORF">METZ01_LOCUS276020</name>
</gene>
<name>A0A382KGG9_9ZZZZ</name>
<dbReference type="PANTHER" id="PTHR35889:SF3">
    <property type="entry name" value="F-BOX DOMAIN-CONTAINING PROTEIN"/>
    <property type="match status" value="1"/>
</dbReference>
<evidence type="ECO:0000313" key="2">
    <source>
        <dbReference type="EMBL" id="SVC23166.1"/>
    </source>
</evidence>
<feature type="non-terminal residue" evidence="2">
    <location>
        <position position="1"/>
    </location>
</feature>
<dbReference type="Pfam" id="PF07587">
    <property type="entry name" value="PSD1"/>
    <property type="match status" value="1"/>
</dbReference>
<reference evidence="2" key="1">
    <citation type="submission" date="2018-05" db="EMBL/GenBank/DDBJ databases">
        <authorList>
            <person name="Lanie J.A."/>
            <person name="Ng W.-L."/>
            <person name="Kazmierczak K.M."/>
            <person name="Andrzejewski T.M."/>
            <person name="Davidsen T.M."/>
            <person name="Wayne K.J."/>
            <person name="Tettelin H."/>
            <person name="Glass J.I."/>
            <person name="Rusch D."/>
            <person name="Podicherti R."/>
            <person name="Tsui H.-C.T."/>
            <person name="Winkler M.E."/>
        </authorList>
    </citation>
    <scope>NUCLEOTIDE SEQUENCE</scope>
</reference>
<evidence type="ECO:0000259" key="1">
    <source>
        <dbReference type="Pfam" id="PF07587"/>
    </source>
</evidence>
<dbReference type="EMBL" id="UINC01080329">
    <property type="protein sequence ID" value="SVC23166.1"/>
    <property type="molecule type" value="Genomic_DNA"/>
</dbReference>
<organism evidence="2">
    <name type="scientific">marine metagenome</name>
    <dbReference type="NCBI Taxonomy" id="408172"/>
    <lineage>
        <taxon>unclassified sequences</taxon>
        <taxon>metagenomes</taxon>
        <taxon>ecological metagenomes</taxon>
    </lineage>
</organism>
<proteinExistence type="predicted"/>
<dbReference type="AlphaFoldDB" id="A0A382KGG9"/>